<feature type="domain" description="Solute-binding protein family 3/N-terminal" evidence="4">
    <location>
        <begin position="155"/>
        <end position="380"/>
    </location>
</feature>
<comment type="caution">
    <text evidence="6">The sequence shown here is derived from an EMBL/GenBank/DDBJ whole genome shotgun (WGS) entry which is preliminary data.</text>
</comment>
<keyword evidence="3" id="KW-0812">Transmembrane</keyword>
<dbReference type="PANTHER" id="PTHR35936:SF37">
    <property type="entry name" value="AMINO ACID ABC TRANSPORTER SUBSTRATE-BINDING PROTEIN"/>
    <property type="match status" value="1"/>
</dbReference>
<comment type="similarity">
    <text evidence="1">Belongs to the bacterial solute-binding protein 3 family.</text>
</comment>
<dbReference type="EMBL" id="JBHRSE010000090">
    <property type="protein sequence ID" value="MFC3024837.1"/>
    <property type="molecule type" value="Genomic_DNA"/>
</dbReference>
<dbReference type="Proteomes" id="UP001595384">
    <property type="component" value="Unassembled WGS sequence"/>
</dbReference>
<accession>A0ABV7C9S9</accession>
<dbReference type="Pfam" id="PF00497">
    <property type="entry name" value="SBP_bac_3"/>
    <property type="match status" value="1"/>
</dbReference>
<feature type="transmembrane region" description="Helical" evidence="3">
    <location>
        <begin position="396"/>
        <end position="414"/>
    </location>
</feature>
<dbReference type="SMART" id="SM00267">
    <property type="entry name" value="GGDEF"/>
    <property type="match status" value="1"/>
</dbReference>
<evidence type="ECO:0000256" key="2">
    <source>
        <dbReference type="ARBA" id="ARBA00022729"/>
    </source>
</evidence>
<organism evidence="6 7">
    <name type="scientific">Vibrio zhugei</name>
    <dbReference type="NCBI Taxonomy" id="2479546"/>
    <lineage>
        <taxon>Bacteria</taxon>
        <taxon>Pseudomonadati</taxon>
        <taxon>Pseudomonadota</taxon>
        <taxon>Gammaproteobacteria</taxon>
        <taxon>Vibrionales</taxon>
        <taxon>Vibrionaceae</taxon>
        <taxon>Vibrio</taxon>
    </lineage>
</organism>
<evidence type="ECO:0000313" key="7">
    <source>
        <dbReference type="Proteomes" id="UP001595384"/>
    </source>
</evidence>
<dbReference type="Gene3D" id="3.40.190.10">
    <property type="entry name" value="Periplasmic binding protein-like II"/>
    <property type="match status" value="3"/>
</dbReference>
<evidence type="ECO:0000256" key="3">
    <source>
        <dbReference type="SAM" id="Phobius"/>
    </source>
</evidence>
<reference evidence="7" key="1">
    <citation type="journal article" date="2019" name="Int. J. Syst. Evol. Microbiol.">
        <title>The Global Catalogue of Microorganisms (GCM) 10K type strain sequencing project: providing services to taxonomists for standard genome sequencing and annotation.</title>
        <authorList>
            <consortium name="The Broad Institute Genomics Platform"/>
            <consortium name="The Broad Institute Genome Sequencing Center for Infectious Disease"/>
            <person name="Wu L."/>
            <person name="Ma J."/>
        </authorList>
    </citation>
    <scope>NUCLEOTIDE SEQUENCE [LARGE SCALE GENOMIC DNA]</scope>
    <source>
        <strain evidence="7">KCTC 62784</strain>
    </source>
</reference>
<evidence type="ECO:0000313" key="6">
    <source>
        <dbReference type="EMBL" id="MFC3024837.1"/>
    </source>
</evidence>
<dbReference type="SUPFAM" id="SSF53850">
    <property type="entry name" value="Periplasmic binding protein-like II"/>
    <property type="match status" value="2"/>
</dbReference>
<keyword evidence="2" id="KW-0732">Signal</keyword>
<proteinExistence type="inferred from homology"/>
<protein>
    <submittedName>
        <fullName evidence="6">Transporter substrate-binding domain-containing protein</fullName>
    </submittedName>
</protein>
<dbReference type="InterPro" id="IPR043128">
    <property type="entry name" value="Rev_trsase/Diguanyl_cyclase"/>
</dbReference>
<dbReference type="SUPFAM" id="SSF55073">
    <property type="entry name" value="Nucleotide cyclase"/>
    <property type="match status" value="1"/>
</dbReference>
<keyword evidence="3" id="KW-1133">Transmembrane helix</keyword>
<dbReference type="InterPro" id="IPR000160">
    <property type="entry name" value="GGDEF_dom"/>
</dbReference>
<name>A0ABV7C9S9_9VIBR</name>
<dbReference type="Pfam" id="PF00990">
    <property type="entry name" value="GGDEF"/>
    <property type="match status" value="1"/>
</dbReference>
<dbReference type="RefSeq" id="WP_123015835.1">
    <property type="nucleotide sequence ID" value="NZ_AP024911.1"/>
</dbReference>
<dbReference type="InterPro" id="IPR029787">
    <property type="entry name" value="Nucleotide_cyclase"/>
</dbReference>
<dbReference type="InterPro" id="IPR001638">
    <property type="entry name" value="Solute-binding_3/MltF_N"/>
</dbReference>
<dbReference type="SMART" id="SM00062">
    <property type="entry name" value="PBPb"/>
    <property type="match status" value="1"/>
</dbReference>
<gene>
    <name evidence="6" type="ORF">ACFODT_13535</name>
</gene>
<feature type="domain" description="GGDEF" evidence="5">
    <location>
        <begin position="407"/>
        <end position="556"/>
    </location>
</feature>
<keyword evidence="3" id="KW-0472">Membrane</keyword>
<dbReference type="PANTHER" id="PTHR35936">
    <property type="entry name" value="MEMBRANE-BOUND LYTIC MUREIN TRANSGLYCOSYLASE F"/>
    <property type="match status" value="1"/>
</dbReference>
<sequence>MPINVEPTYLFSPHSQAHLEDIQVVGVPENAAFIDKIKHHYPNIELRSYEGISGARQLLAQGKVDAVIDVFSKLKPLLNDGLHATSLNHQLLIAPGSIITGKGRNQAILNKIEAFALTDDMQRQLRDAVKRYEFQLRRQALRRRVISSGFNPQHKLKVKLESQPRYVIYHSTGQVSGMSADILSKVCDALLLPCEIISNKDETWSNMFSDVMSDNIDIIGPIVVSERRKKSVYFSESYYHPHAYMIKRFGYKDGAYQDISQLVAERIGVIKDDFFQELLHEKLPNKTLIEFDSQKDMINGLLRHEVDYIVMNKINYSYALGQTPKMMPLTIDKVIGSIYQNDIAFGFPKTPKGAVLANLFSDALNIIDTNEIVRQYDIQPGWRSIFVIRNHYQQRIKIMTGIIIIILIAFFLYIRWSAMTDTLTGLYGRRSLFHRFKNGVPARLCFAKVYIGNMKAINQKYGIEIGDKALKELAKHVKRQWRGKVYRLNSTSFICVGRRADESVSARFEKMKGLVYIDLKRGVNVTYSLDITTSTHRERDMALYEVLKLMNQQRKMR</sequence>
<keyword evidence="7" id="KW-1185">Reference proteome</keyword>
<dbReference type="Gene3D" id="3.30.70.270">
    <property type="match status" value="1"/>
</dbReference>
<evidence type="ECO:0000256" key="1">
    <source>
        <dbReference type="ARBA" id="ARBA00010333"/>
    </source>
</evidence>
<evidence type="ECO:0000259" key="4">
    <source>
        <dbReference type="SMART" id="SM00062"/>
    </source>
</evidence>
<evidence type="ECO:0000259" key="5">
    <source>
        <dbReference type="SMART" id="SM00267"/>
    </source>
</evidence>